<dbReference type="EMBL" id="JAUCBP010000014">
    <property type="protein sequence ID" value="MDM7862298.1"/>
    <property type="molecule type" value="Genomic_DNA"/>
</dbReference>
<reference evidence="1 2" key="1">
    <citation type="submission" date="2023-06" db="EMBL/GenBank/DDBJ databases">
        <title>Alteromonas sp. ASW11-36 isolated from intertidal sand.</title>
        <authorList>
            <person name="Li Y."/>
        </authorList>
    </citation>
    <scope>NUCLEOTIDE SEQUENCE [LARGE SCALE GENOMIC DNA]</scope>
    <source>
        <strain evidence="1 2">ASW11-36</strain>
    </source>
</reference>
<evidence type="ECO:0008006" key="3">
    <source>
        <dbReference type="Google" id="ProtNLM"/>
    </source>
</evidence>
<organism evidence="1 2">
    <name type="scientific">Alteromonas arenosi</name>
    <dbReference type="NCBI Taxonomy" id="3055817"/>
    <lineage>
        <taxon>Bacteria</taxon>
        <taxon>Pseudomonadati</taxon>
        <taxon>Pseudomonadota</taxon>
        <taxon>Gammaproteobacteria</taxon>
        <taxon>Alteromonadales</taxon>
        <taxon>Alteromonadaceae</taxon>
        <taxon>Alteromonas/Salinimonas group</taxon>
        <taxon>Alteromonas</taxon>
    </lineage>
</organism>
<evidence type="ECO:0000313" key="1">
    <source>
        <dbReference type="EMBL" id="MDM7862298.1"/>
    </source>
</evidence>
<accession>A0ABT7T1H5</accession>
<gene>
    <name evidence="1" type="ORF">QTP81_16950</name>
</gene>
<dbReference type="Proteomes" id="UP001234343">
    <property type="component" value="Unassembled WGS sequence"/>
</dbReference>
<keyword evidence="2" id="KW-1185">Reference proteome</keyword>
<sequence length="147" mass="16361">MASEPAEEQKIAGQVTQPVLTAEEVVTNKHVILGIMLTVFVGLAIWTQHDGSNDSVDVSYAPPLCTSEQCRFEVVLKNKRPMSIAGKAIIRSMYVAHSKTGSELIEIYERHFEFEIDAMSEFSLKDSVNGVSNLPNFKVYIRLNEGK</sequence>
<comment type="caution">
    <text evidence="1">The sequence shown here is derived from an EMBL/GenBank/DDBJ whole genome shotgun (WGS) entry which is preliminary data.</text>
</comment>
<evidence type="ECO:0000313" key="2">
    <source>
        <dbReference type="Proteomes" id="UP001234343"/>
    </source>
</evidence>
<proteinExistence type="predicted"/>
<protein>
    <recommendedName>
        <fullName evidence="3">DUF3426 domain-containing protein</fullName>
    </recommendedName>
</protein>
<dbReference type="RefSeq" id="WP_289367218.1">
    <property type="nucleotide sequence ID" value="NZ_JAUCBP010000014.1"/>
</dbReference>
<name>A0ABT7T1H5_9ALTE</name>